<proteinExistence type="predicted"/>
<dbReference type="Proteomes" id="UP000558113">
    <property type="component" value="Unassembled WGS sequence"/>
</dbReference>
<organism evidence="1 2">
    <name type="scientific">Paenibacillus sacheonensis</name>
    <dbReference type="NCBI Taxonomy" id="742054"/>
    <lineage>
        <taxon>Bacteria</taxon>
        <taxon>Bacillati</taxon>
        <taxon>Bacillota</taxon>
        <taxon>Bacilli</taxon>
        <taxon>Bacillales</taxon>
        <taxon>Paenibacillaceae</taxon>
        <taxon>Paenibacillus</taxon>
    </lineage>
</organism>
<reference evidence="1 2" key="1">
    <citation type="submission" date="2020-01" db="EMBL/GenBank/DDBJ databases">
        <title>Paenibacillus soybeanensis sp. nov. isolated from the nodules of soybean (Glycine max(L.) Merr).</title>
        <authorList>
            <person name="Wang H."/>
        </authorList>
    </citation>
    <scope>NUCLEOTIDE SEQUENCE [LARGE SCALE GENOMIC DNA]</scope>
    <source>
        <strain evidence="1 2">DSM 23054</strain>
    </source>
</reference>
<accession>A0A7X4YW06</accession>
<dbReference type="RefSeq" id="WP_161705762.1">
    <property type="nucleotide sequence ID" value="NZ_JAAAMU010000038.1"/>
</dbReference>
<dbReference type="AlphaFoldDB" id="A0A7X4YW06"/>
<protein>
    <submittedName>
        <fullName evidence="1">Uncharacterized protein</fullName>
    </submittedName>
</protein>
<keyword evidence="2" id="KW-1185">Reference proteome</keyword>
<dbReference type="OrthoDB" id="775526at2"/>
<evidence type="ECO:0000313" key="1">
    <source>
        <dbReference type="EMBL" id="NBC73583.1"/>
    </source>
</evidence>
<dbReference type="EMBL" id="JAAAMU010000038">
    <property type="protein sequence ID" value="NBC73583.1"/>
    <property type="molecule type" value="Genomic_DNA"/>
</dbReference>
<sequence>MSNNSNVKHSSSNENEHIEVSLLVNKTRQVVGKLVLSDESPVDPEMVFLQLSFEGNTITSQSENYFTALQLLRVKLEERNTQILCNGAAINIYPSRMQLEMGVGRLAYKLHHSVPAKMADVIDIFDLDDELEFVTVTEQTNYYQQWMNSILSDR</sequence>
<comment type="caution">
    <text evidence="1">The sequence shown here is derived from an EMBL/GenBank/DDBJ whole genome shotgun (WGS) entry which is preliminary data.</text>
</comment>
<gene>
    <name evidence="1" type="ORF">GT003_31990</name>
</gene>
<name>A0A7X4YW06_9BACL</name>
<evidence type="ECO:0000313" key="2">
    <source>
        <dbReference type="Proteomes" id="UP000558113"/>
    </source>
</evidence>